<name>G0TZP4_TRYVY</name>
<dbReference type="EMBL" id="HE573024">
    <property type="protein sequence ID" value="CCC50072.1"/>
    <property type="molecule type" value="Genomic_DNA"/>
</dbReference>
<keyword evidence="1" id="KW-0175">Coiled coil</keyword>
<evidence type="ECO:0000256" key="2">
    <source>
        <dbReference type="SAM" id="MobiDB-lite"/>
    </source>
</evidence>
<proteinExistence type="predicted"/>
<evidence type="ECO:0000313" key="3">
    <source>
        <dbReference type="EMBL" id="CCC50072.1"/>
    </source>
</evidence>
<protein>
    <recommendedName>
        <fullName evidence="4">Kinetoplastid kinetochore protein 8</fullName>
    </recommendedName>
</protein>
<evidence type="ECO:0000256" key="1">
    <source>
        <dbReference type="SAM" id="Coils"/>
    </source>
</evidence>
<accession>G0TZP4</accession>
<dbReference type="AlphaFoldDB" id="G0TZP4"/>
<dbReference type="OMA" id="MAREQQC"/>
<sequence length="392" mass="43480">MRSTTPPLYYRRPEGIPAAYHVAGAVTTPPPLRVHTHPSIPGQQSATTVRTTQNEAGVPAAATYPTVTGRHTGGPHGTTPNQYFQVPRVSNPFGYLYPSIRTSAATEEQVTASVSAELLAHGSVRTSNINFGTDPLSALEMEEASLVAEERTVRAKLAELQRTREQQNEDHQSLCRGWAALLDREERYFTEPVVDFAEELMARERRCALLQERLKQVEALLEDARLENQQHDSAVKEGEVFEKEVSRVRDGFIAVERRRKLCKIQAEHMFDVESRRAIESARHAGELEDVLQGMVRSGPLSQTQTHLYSRDASIAQKSIVLDLEARDESVGDIHKSEASEDGNEETQGLSQRAVDSPRGLNEDEDGPCSISGRSASYSLNHIKRARFEVSAV</sequence>
<dbReference type="VEuPathDB" id="TriTrypDB:TvY486_0806790"/>
<gene>
    <name evidence="3" type="ORF">TVY486_0806790</name>
</gene>
<reference evidence="3" key="1">
    <citation type="journal article" date="2012" name="Proc. Natl. Acad. Sci. U.S.A.">
        <title>Antigenic diversity is generated by distinct evolutionary mechanisms in African trypanosome species.</title>
        <authorList>
            <person name="Jackson A.P."/>
            <person name="Berry A."/>
            <person name="Aslett M."/>
            <person name="Allison H.C."/>
            <person name="Burton P."/>
            <person name="Vavrova-Anderson J."/>
            <person name="Brown R."/>
            <person name="Browne H."/>
            <person name="Corton N."/>
            <person name="Hauser H."/>
            <person name="Gamble J."/>
            <person name="Gilderthorp R."/>
            <person name="Marcello L."/>
            <person name="McQuillan J."/>
            <person name="Otto T.D."/>
            <person name="Quail M.A."/>
            <person name="Sanders M.J."/>
            <person name="van Tonder A."/>
            <person name="Ginger M.L."/>
            <person name="Field M.C."/>
            <person name="Barry J.D."/>
            <person name="Hertz-Fowler C."/>
            <person name="Berriman M."/>
        </authorList>
    </citation>
    <scope>NUCLEOTIDE SEQUENCE</scope>
    <source>
        <strain evidence="3">Y486</strain>
    </source>
</reference>
<evidence type="ECO:0008006" key="4">
    <source>
        <dbReference type="Google" id="ProtNLM"/>
    </source>
</evidence>
<feature type="coiled-coil region" evidence="1">
    <location>
        <begin position="200"/>
        <end position="234"/>
    </location>
</feature>
<feature type="region of interest" description="Disordered" evidence="2">
    <location>
        <begin position="330"/>
        <end position="375"/>
    </location>
</feature>
<organism evidence="3">
    <name type="scientific">Trypanosoma vivax (strain Y486)</name>
    <dbReference type="NCBI Taxonomy" id="1055687"/>
    <lineage>
        <taxon>Eukaryota</taxon>
        <taxon>Discoba</taxon>
        <taxon>Euglenozoa</taxon>
        <taxon>Kinetoplastea</taxon>
        <taxon>Metakinetoplastina</taxon>
        <taxon>Trypanosomatida</taxon>
        <taxon>Trypanosomatidae</taxon>
        <taxon>Trypanosoma</taxon>
        <taxon>Duttonella</taxon>
    </lineage>
</organism>